<feature type="compositionally biased region" description="Basic and acidic residues" evidence="4">
    <location>
        <begin position="247"/>
        <end position="268"/>
    </location>
</feature>
<feature type="region of interest" description="Disordered" evidence="4">
    <location>
        <begin position="300"/>
        <end position="334"/>
    </location>
</feature>
<evidence type="ECO:0000313" key="5">
    <source>
        <dbReference type="EMBL" id="KAK9283485.1"/>
    </source>
</evidence>
<comment type="caution">
    <text evidence="3">Lacks conserved residue(s) required for the propagation of feature annotation.</text>
</comment>
<evidence type="ECO:0000256" key="2">
    <source>
        <dbReference type="ARBA" id="ARBA00023163"/>
    </source>
</evidence>
<feature type="region of interest" description="Leucine repeat II (LRII)" evidence="3">
    <location>
        <begin position="498"/>
        <end position="530"/>
    </location>
</feature>
<feature type="short sequence motif" description="VHIID" evidence="3">
    <location>
        <begin position="448"/>
        <end position="452"/>
    </location>
</feature>
<evidence type="ECO:0000256" key="3">
    <source>
        <dbReference type="PROSITE-ProRule" id="PRU01191"/>
    </source>
</evidence>
<reference evidence="5 6" key="1">
    <citation type="journal article" date="2024" name="Plant J.">
        <title>Genome sequences and population genomics reveal climatic adaptation and genomic divergence between two closely related sweetgum species.</title>
        <authorList>
            <person name="Xu W.Q."/>
            <person name="Ren C.Q."/>
            <person name="Zhang X.Y."/>
            <person name="Comes H.P."/>
            <person name="Liu X.H."/>
            <person name="Li Y.G."/>
            <person name="Kettle C.J."/>
            <person name="Jalonen R."/>
            <person name="Gaisberger H."/>
            <person name="Ma Y.Z."/>
            <person name="Qiu Y.X."/>
        </authorList>
    </citation>
    <scope>NUCLEOTIDE SEQUENCE [LARGE SCALE GENOMIC DNA]</scope>
    <source>
        <strain evidence="5">Hangzhou</strain>
    </source>
</reference>
<keyword evidence="1" id="KW-0805">Transcription regulation</keyword>
<dbReference type="Pfam" id="PF03514">
    <property type="entry name" value="GRAS"/>
    <property type="match status" value="1"/>
</dbReference>
<protein>
    <recommendedName>
        <fullName evidence="7">Scarecrow-like protein 9</fullName>
    </recommendedName>
</protein>
<keyword evidence="6" id="KW-1185">Reference proteome</keyword>
<feature type="region of interest" description="VHIID" evidence="3">
    <location>
        <begin position="417"/>
        <end position="482"/>
    </location>
</feature>
<dbReference type="AlphaFoldDB" id="A0AAP0RS16"/>
<organism evidence="5 6">
    <name type="scientific">Liquidambar formosana</name>
    <name type="common">Formosan gum</name>
    <dbReference type="NCBI Taxonomy" id="63359"/>
    <lineage>
        <taxon>Eukaryota</taxon>
        <taxon>Viridiplantae</taxon>
        <taxon>Streptophyta</taxon>
        <taxon>Embryophyta</taxon>
        <taxon>Tracheophyta</taxon>
        <taxon>Spermatophyta</taxon>
        <taxon>Magnoliopsida</taxon>
        <taxon>eudicotyledons</taxon>
        <taxon>Gunneridae</taxon>
        <taxon>Pentapetalae</taxon>
        <taxon>Saxifragales</taxon>
        <taxon>Altingiaceae</taxon>
        <taxon>Liquidambar</taxon>
    </lineage>
</organism>
<comment type="caution">
    <text evidence="5">The sequence shown here is derived from an EMBL/GenBank/DDBJ whole genome shotgun (WGS) entry which is preliminary data.</text>
</comment>
<dbReference type="EMBL" id="JBBPBK010000006">
    <property type="protein sequence ID" value="KAK9283485.1"/>
    <property type="molecule type" value="Genomic_DNA"/>
</dbReference>
<gene>
    <name evidence="5" type="ORF">L1049_011731</name>
</gene>
<accession>A0AAP0RS16</accession>
<comment type="similarity">
    <text evidence="3">Belongs to the GRAS family.</text>
</comment>
<name>A0AAP0RS16_LIQFO</name>
<dbReference type="PROSITE" id="PS50985">
    <property type="entry name" value="GRAS"/>
    <property type="match status" value="1"/>
</dbReference>
<dbReference type="Proteomes" id="UP001415857">
    <property type="component" value="Unassembled WGS sequence"/>
</dbReference>
<proteinExistence type="inferred from homology"/>
<feature type="region of interest" description="Leucine repeat I (LRI)" evidence="3">
    <location>
        <begin position="338"/>
        <end position="398"/>
    </location>
</feature>
<dbReference type="PANTHER" id="PTHR31636">
    <property type="entry name" value="OSJNBA0084A10.13 PROTEIN-RELATED"/>
    <property type="match status" value="1"/>
</dbReference>
<evidence type="ECO:0008006" key="7">
    <source>
        <dbReference type="Google" id="ProtNLM"/>
    </source>
</evidence>
<evidence type="ECO:0000256" key="1">
    <source>
        <dbReference type="ARBA" id="ARBA00023015"/>
    </source>
</evidence>
<keyword evidence="2" id="KW-0804">Transcription</keyword>
<evidence type="ECO:0000256" key="4">
    <source>
        <dbReference type="SAM" id="MobiDB-lite"/>
    </source>
</evidence>
<evidence type="ECO:0000313" key="6">
    <source>
        <dbReference type="Proteomes" id="UP001415857"/>
    </source>
</evidence>
<feature type="region of interest" description="Disordered" evidence="4">
    <location>
        <begin position="247"/>
        <end position="271"/>
    </location>
</feature>
<feature type="region of interest" description="SAW" evidence="3">
    <location>
        <begin position="636"/>
        <end position="711"/>
    </location>
</feature>
<dbReference type="InterPro" id="IPR005202">
    <property type="entry name" value="TF_GRAS"/>
</dbReference>
<sequence>MVMDSQFRGCCGPMSGIAVNDETRSVLFDQNLVNGFNPVDKYFDPGLSDLAPSLSESYEGDLHEDCDFSDVALKFISQMLMEEDMEEKTCMFQESAALQAAEKSLYEVIGEKYPPSSSHCPSLSSPFFDQNLENPDGIYVENYSNFNSSSSNLVDPEWNCDFGQYNYPHVASDFSSQPSSVSILSVPDVFSESESVMTFGRGVEEVGNSLMNDSSLLVDLGNNGLIPQEPKEESKDMVVKLDKKFESDGSRGKKNFHSEDVDLEEQRSSKQSAIYTDKTVRSEMFDMVLLCDGGKSESALREALKNGSSESVQQNGKSKGSNGGKARGKKQGGKRDVVDLRNLLTLCAQAVAANDQSRAKELLKQIRQHCSPVGDGMQRMAHYFAKGLEARLAGSGTQIHTAFLHRPTSAADVLKAHHLLLAVCPFKKLPLYFSNKTIMQVAEKATRLHIIDFGILYGFQWPGLIQRLSSRPGGPPKLRITGIDLPQPGFRPAARIDETGCRLTNYAETFNVPFEFNAIAQKWETIKIEDLKIHDGEVLVVNCLSRFRYLLDETVTVESPRNIVLNLIRKMNPDVFIHGIVNGTYSSPFFVRRFQEALLHFSTLFDVLETTVPRETPERMLLEKELIGWDATNVIACEGAERFERPETYKQWQVRILRAGFRQLPLDPEILKTAKDTVKSCYHKDFLIYEDGHWLLQGWKGRFSHAISSWKPSY</sequence>